<dbReference type="OrthoDB" id="61150at2759"/>
<reference evidence="1 2" key="1">
    <citation type="submission" date="2012-05" db="EMBL/GenBank/DDBJ databases">
        <title>Recombination and specialization in a pathogen metapopulation.</title>
        <authorList>
            <person name="Gardiner A."/>
            <person name="Kemen E."/>
            <person name="Schultz-Larsen T."/>
            <person name="MacLean D."/>
            <person name="Van Oosterhout C."/>
            <person name="Jones J.D.G."/>
        </authorList>
    </citation>
    <scope>NUCLEOTIDE SEQUENCE [LARGE SCALE GENOMIC DNA]</scope>
    <source>
        <strain evidence="1 2">Ac Nc2</strain>
    </source>
</reference>
<dbReference type="EMBL" id="CAIX01000205">
    <property type="protein sequence ID" value="CCI48124.1"/>
    <property type="molecule type" value="Genomic_DNA"/>
</dbReference>
<accession>A0A024GMX0</accession>
<sequence>MVATSISFFPECLSKGELKAASDSIKCRYKTGKCHNDRAQKRNGQPHQLCRYHRDKANQIQRKFDRQKREMARSRKIEQKIIHYRASSHLYNLHTSTVFANQDVDICSDTDSSRFSSDSDTSVLEQVWQDIPQSDGLLSEESLLLQNPMQSHLSYDELFFLQSAVMD</sequence>
<gene>
    <name evidence="1" type="ORF">BN9_091860</name>
</gene>
<keyword evidence="2" id="KW-1185">Reference proteome</keyword>
<name>A0A024GMX0_9STRA</name>
<organism evidence="1 2">
    <name type="scientific">Albugo candida</name>
    <dbReference type="NCBI Taxonomy" id="65357"/>
    <lineage>
        <taxon>Eukaryota</taxon>
        <taxon>Sar</taxon>
        <taxon>Stramenopiles</taxon>
        <taxon>Oomycota</taxon>
        <taxon>Peronosporomycetes</taxon>
        <taxon>Albuginales</taxon>
        <taxon>Albuginaceae</taxon>
        <taxon>Albugo</taxon>
    </lineage>
</organism>
<protein>
    <submittedName>
        <fullName evidence="1">Uncharacterized protein</fullName>
    </submittedName>
</protein>
<evidence type="ECO:0000313" key="1">
    <source>
        <dbReference type="EMBL" id="CCI48124.1"/>
    </source>
</evidence>
<evidence type="ECO:0000313" key="2">
    <source>
        <dbReference type="Proteomes" id="UP000053237"/>
    </source>
</evidence>
<dbReference type="Proteomes" id="UP000053237">
    <property type="component" value="Unassembled WGS sequence"/>
</dbReference>
<dbReference type="InParanoid" id="A0A024GMX0"/>
<comment type="caution">
    <text evidence="1">The sequence shown here is derived from an EMBL/GenBank/DDBJ whole genome shotgun (WGS) entry which is preliminary data.</text>
</comment>
<proteinExistence type="predicted"/>
<dbReference type="AlphaFoldDB" id="A0A024GMX0"/>